<dbReference type="STRING" id="1123500.GCA_000420365_00192"/>
<feature type="transmembrane region" description="Helical" evidence="1">
    <location>
        <begin position="86"/>
        <end position="106"/>
    </location>
</feature>
<evidence type="ECO:0000256" key="1">
    <source>
        <dbReference type="SAM" id="Phobius"/>
    </source>
</evidence>
<dbReference type="eggNOG" id="ENOG5033TBR">
    <property type="taxonomic scope" value="Bacteria"/>
</dbReference>
<accession>A0A0R2G9X0</accession>
<proteinExistence type="predicted"/>
<dbReference type="OrthoDB" id="2147406at2"/>
<dbReference type="PATRIC" id="fig|1123500.6.peg.311"/>
<dbReference type="RefSeq" id="WP_022790996.1">
    <property type="nucleotide sequence ID" value="NZ_ATUU01000001.1"/>
</dbReference>
<evidence type="ECO:0000313" key="3">
    <source>
        <dbReference type="Proteomes" id="UP000051296"/>
    </source>
</evidence>
<feature type="transmembrane region" description="Helical" evidence="1">
    <location>
        <begin position="60"/>
        <end position="80"/>
    </location>
</feature>
<keyword evidence="1" id="KW-0472">Membrane</keyword>
<protein>
    <recommendedName>
        <fullName evidence="4">GGDEF domain-containing protein</fullName>
    </recommendedName>
</protein>
<organism evidence="2 3">
    <name type="scientific">Weissella halotolerans DSM 20190</name>
    <dbReference type="NCBI Taxonomy" id="1123500"/>
    <lineage>
        <taxon>Bacteria</taxon>
        <taxon>Bacillati</taxon>
        <taxon>Bacillota</taxon>
        <taxon>Bacilli</taxon>
        <taxon>Lactobacillales</taxon>
        <taxon>Lactobacillaceae</taxon>
        <taxon>Weissella</taxon>
    </lineage>
</organism>
<evidence type="ECO:0000313" key="2">
    <source>
        <dbReference type="EMBL" id="KRN33508.1"/>
    </source>
</evidence>
<name>A0A0R2G9X0_9LACO</name>
<dbReference type="InParanoid" id="A0A0R2G9X0"/>
<evidence type="ECO:0008006" key="4">
    <source>
        <dbReference type="Google" id="ProtNLM"/>
    </source>
</evidence>
<dbReference type="AlphaFoldDB" id="A0A0R2G9X0"/>
<keyword evidence="1" id="KW-1133">Transmembrane helix</keyword>
<comment type="caution">
    <text evidence="2">The sequence shown here is derived from an EMBL/GenBank/DDBJ whole genome shotgun (WGS) entry which is preliminary data.</text>
</comment>
<sequence length="288" mass="32739">MFKTHVVESGLMLVWLYEFVIIALMWMAGLSPANVTMAVAMMISLGVATGLLIPGIIISWLIIGLTSVGTGILLFGYVVMNTQMKLFLLAVFPVVASLTLVVRYILGGLGWLDANRASIEAYASHYDNVVKLQTRHNAEKIYDKSCTFLRTRPDIDMVITVTGIQWVDQQQFKQFNIEDYQLLLQRMAMVLKKDRLPEESIYYLGDGLFIILSYELSKSVYQQLNTVTGQELAVLQASGYQPQFKWGHVHIDRHNVSQYLTFEHVLRQIKRAMETDIIVEYMKEGSVD</sequence>
<feature type="transmembrane region" description="Helical" evidence="1">
    <location>
        <begin position="12"/>
        <end position="29"/>
    </location>
</feature>
<keyword evidence="3" id="KW-1185">Reference proteome</keyword>
<reference evidence="2 3" key="1">
    <citation type="journal article" date="2015" name="Genome Announc.">
        <title>Expanding the biotechnology potential of lactobacilli through comparative genomics of 213 strains and associated genera.</title>
        <authorList>
            <person name="Sun Z."/>
            <person name="Harris H.M."/>
            <person name="McCann A."/>
            <person name="Guo C."/>
            <person name="Argimon S."/>
            <person name="Zhang W."/>
            <person name="Yang X."/>
            <person name="Jeffery I.B."/>
            <person name="Cooney J.C."/>
            <person name="Kagawa T.F."/>
            <person name="Liu W."/>
            <person name="Song Y."/>
            <person name="Salvetti E."/>
            <person name="Wrobel A."/>
            <person name="Rasinkangas P."/>
            <person name="Parkhill J."/>
            <person name="Rea M.C."/>
            <person name="O'Sullivan O."/>
            <person name="Ritari J."/>
            <person name="Douillard F.P."/>
            <person name="Paul Ross R."/>
            <person name="Yang R."/>
            <person name="Briner A.E."/>
            <person name="Felis G.E."/>
            <person name="de Vos W.M."/>
            <person name="Barrangou R."/>
            <person name="Klaenhammer T.R."/>
            <person name="Caufield P.W."/>
            <person name="Cui Y."/>
            <person name="Zhang H."/>
            <person name="O'Toole P.W."/>
        </authorList>
    </citation>
    <scope>NUCLEOTIDE SEQUENCE [LARGE SCALE GENOMIC DNA]</scope>
    <source>
        <strain evidence="2 3">DSM 20190</strain>
    </source>
</reference>
<dbReference type="EMBL" id="JQAX01000001">
    <property type="protein sequence ID" value="KRN33508.1"/>
    <property type="molecule type" value="Genomic_DNA"/>
</dbReference>
<dbReference type="Proteomes" id="UP000051296">
    <property type="component" value="Unassembled WGS sequence"/>
</dbReference>
<gene>
    <name evidence="2" type="ORF">IV68_GL000312</name>
</gene>
<keyword evidence="1" id="KW-0812">Transmembrane</keyword>